<protein>
    <recommendedName>
        <fullName evidence="3">Geranylgeranyl reductase</fullName>
    </recommendedName>
</protein>
<gene>
    <name evidence="1" type="ordered locus">Tneu_1933</name>
</gene>
<dbReference type="Gene3D" id="3.50.50.60">
    <property type="entry name" value="FAD/NAD(P)-binding domain"/>
    <property type="match status" value="1"/>
</dbReference>
<dbReference type="GeneID" id="6164992"/>
<keyword evidence="2" id="KW-1185">Reference proteome</keyword>
<sequence>MRVAVVGAGPAGLSFASRFGDADVYEEHHEVGLPRHCTSLVGGGAARRAQLPNGVVLNQYRELLITDLQGHSIRFKLRDPVLLLDRPGLEQKLAEGVPRIHLGRKVVDIRGGYIHTADGSRRGPYDYIVVAEGAARRISRAYGHVVRLPGLQIDVRSDVGLHGITVVYNQRLSRAYFAWIVELDRGLYRVGLADLCCTVEKLNKLVKLVGGRPAGKPFGGGVLAGPPLRRLVEGRAVLVGDAAGLVKPLSGGGIALAVKSGRLAAEALAEGRPEGYEESTAALRLRLRAAFAAFRALYGWRLVDRLLRLLDGGEYVAVDYDDHVKTLAVAALLDRRSLKAGVELLRYLASNRYALHLI</sequence>
<evidence type="ECO:0000313" key="2">
    <source>
        <dbReference type="Proteomes" id="UP000001694"/>
    </source>
</evidence>
<evidence type="ECO:0000313" key="1">
    <source>
        <dbReference type="EMBL" id="ACB40848.1"/>
    </source>
</evidence>
<dbReference type="eggNOG" id="arCOG00570">
    <property type="taxonomic scope" value="Archaea"/>
</dbReference>
<dbReference type="KEGG" id="tne:Tneu_1933"/>
<dbReference type="PANTHER" id="PTHR42685:SF21">
    <property type="entry name" value="DEHYDROGENASE (FLAVOPROTEIN)-LIKE PROTEIN"/>
    <property type="match status" value="1"/>
</dbReference>
<organism evidence="1 2">
    <name type="scientific">Pyrobaculum neutrophilum (strain DSM 2338 / JCM 9278 / NBRC 100436 / V24Sta)</name>
    <name type="common">Thermoproteus neutrophilus</name>
    <dbReference type="NCBI Taxonomy" id="444157"/>
    <lineage>
        <taxon>Archaea</taxon>
        <taxon>Thermoproteota</taxon>
        <taxon>Thermoprotei</taxon>
        <taxon>Thermoproteales</taxon>
        <taxon>Thermoproteaceae</taxon>
        <taxon>Pyrobaculum</taxon>
    </lineage>
</organism>
<dbReference type="HOGENOM" id="CLU_024648_0_1_2"/>
<dbReference type="RefSeq" id="WP_012351267.1">
    <property type="nucleotide sequence ID" value="NC_010525.1"/>
</dbReference>
<proteinExistence type="predicted"/>
<dbReference type="PANTHER" id="PTHR42685">
    <property type="entry name" value="GERANYLGERANYL DIPHOSPHATE REDUCTASE"/>
    <property type="match status" value="1"/>
</dbReference>
<evidence type="ECO:0008006" key="3">
    <source>
        <dbReference type="Google" id="ProtNLM"/>
    </source>
</evidence>
<name>B1YBP6_PYRNV</name>
<dbReference type="AlphaFoldDB" id="B1YBP6"/>
<reference evidence="1" key="1">
    <citation type="submission" date="2008-03" db="EMBL/GenBank/DDBJ databases">
        <title>Complete sequence of Thermoproteus neutrophilus V24Sta.</title>
        <authorList>
            <consortium name="US DOE Joint Genome Institute"/>
            <person name="Copeland A."/>
            <person name="Lucas S."/>
            <person name="Lapidus A."/>
            <person name="Glavina del Rio T."/>
            <person name="Dalin E."/>
            <person name="Tice H."/>
            <person name="Bruce D."/>
            <person name="Goodwin L."/>
            <person name="Pitluck S."/>
            <person name="Sims D."/>
            <person name="Brettin T."/>
            <person name="Detter J.C."/>
            <person name="Han C."/>
            <person name="Kuske C.R."/>
            <person name="Schmutz J."/>
            <person name="Larimer F."/>
            <person name="Land M."/>
            <person name="Hauser L."/>
            <person name="Kyrpides N."/>
            <person name="Mikhailova N."/>
            <person name="Biddle J.F."/>
            <person name="Zhang Z."/>
            <person name="Fitz-Gibbon S.T."/>
            <person name="Lowe T.M."/>
            <person name="Saltikov C."/>
            <person name="House C.H."/>
            <person name="Richardson P."/>
        </authorList>
    </citation>
    <scope>NUCLEOTIDE SEQUENCE [LARGE SCALE GENOMIC DNA]</scope>
    <source>
        <strain evidence="1">V24Sta</strain>
    </source>
</reference>
<dbReference type="SUPFAM" id="SSF51905">
    <property type="entry name" value="FAD/NAD(P)-binding domain"/>
    <property type="match status" value="1"/>
</dbReference>
<dbReference type="Proteomes" id="UP000001694">
    <property type="component" value="Chromosome"/>
</dbReference>
<dbReference type="EMBL" id="CP001014">
    <property type="protein sequence ID" value="ACB40848.1"/>
    <property type="molecule type" value="Genomic_DNA"/>
</dbReference>
<dbReference type="InterPro" id="IPR036188">
    <property type="entry name" value="FAD/NAD-bd_sf"/>
</dbReference>
<dbReference type="InterPro" id="IPR050407">
    <property type="entry name" value="Geranylgeranyl_reductase"/>
</dbReference>
<dbReference type="OrthoDB" id="46008at2157"/>
<dbReference type="STRING" id="444157.Tneu_1933"/>
<accession>B1YBP6</accession>